<keyword evidence="1" id="KW-0472">Membrane</keyword>
<name>A0ABQ2LAG2_9PROT</name>
<feature type="transmembrane region" description="Helical" evidence="1">
    <location>
        <begin position="6"/>
        <end position="28"/>
    </location>
</feature>
<organism evidence="2 3">
    <name type="scientific">Iodidimonas muriae</name>
    <dbReference type="NCBI Taxonomy" id="261467"/>
    <lineage>
        <taxon>Bacteria</taxon>
        <taxon>Pseudomonadati</taxon>
        <taxon>Pseudomonadota</taxon>
        <taxon>Alphaproteobacteria</taxon>
        <taxon>Iodidimonadales</taxon>
        <taxon>Iodidimonadaceae</taxon>
        <taxon>Iodidimonas</taxon>
    </lineage>
</organism>
<gene>
    <name evidence="2" type="ORF">GCM10007972_09240</name>
</gene>
<dbReference type="Proteomes" id="UP000602381">
    <property type="component" value="Unassembled WGS sequence"/>
</dbReference>
<comment type="caution">
    <text evidence="2">The sequence shown here is derived from an EMBL/GenBank/DDBJ whole genome shotgun (WGS) entry which is preliminary data.</text>
</comment>
<reference evidence="3" key="1">
    <citation type="journal article" date="2019" name="Int. J. Syst. Evol. Microbiol.">
        <title>The Global Catalogue of Microorganisms (GCM) 10K type strain sequencing project: providing services to taxonomists for standard genome sequencing and annotation.</title>
        <authorList>
            <consortium name="The Broad Institute Genomics Platform"/>
            <consortium name="The Broad Institute Genome Sequencing Center for Infectious Disease"/>
            <person name="Wu L."/>
            <person name="Ma J."/>
        </authorList>
    </citation>
    <scope>NUCLEOTIDE SEQUENCE [LARGE SCALE GENOMIC DNA]</scope>
    <source>
        <strain evidence="3">JCM 17843</strain>
    </source>
</reference>
<evidence type="ECO:0000256" key="1">
    <source>
        <dbReference type="SAM" id="Phobius"/>
    </source>
</evidence>
<keyword evidence="1" id="KW-1133">Transmembrane helix</keyword>
<evidence type="ECO:0000313" key="3">
    <source>
        <dbReference type="Proteomes" id="UP000602381"/>
    </source>
</evidence>
<keyword evidence="1" id="KW-0812">Transmembrane</keyword>
<dbReference type="EMBL" id="BMOV01000002">
    <property type="protein sequence ID" value="GGO08641.1"/>
    <property type="molecule type" value="Genomic_DNA"/>
</dbReference>
<sequence>MQALDWSWSFFSFNMDMAAIYLLCLYFSHRPTKGEQPRQGRPPPPITGLGKNEVMPIMKRVWLIIVLLAVLAVLAGTVWLYTWDIPAPQERVEQELPDDLITN</sequence>
<keyword evidence="3" id="KW-1185">Reference proteome</keyword>
<proteinExistence type="predicted"/>
<protein>
    <submittedName>
        <fullName evidence="2">Uncharacterized protein</fullName>
    </submittedName>
</protein>
<feature type="transmembrane region" description="Helical" evidence="1">
    <location>
        <begin position="61"/>
        <end position="81"/>
    </location>
</feature>
<accession>A0ABQ2LAG2</accession>
<evidence type="ECO:0000313" key="2">
    <source>
        <dbReference type="EMBL" id="GGO08641.1"/>
    </source>
</evidence>